<dbReference type="EMBL" id="JAYGJQ010000001">
    <property type="protein sequence ID" value="MEA9354697.1"/>
    <property type="molecule type" value="Genomic_DNA"/>
</dbReference>
<keyword evidence="2" id="KW-1185">Reference proteome</keyword>
<proteinExistence type="predicted"/>
<protein>
    <submittedName>
        <fullName evidence="1">Uncharacterized protein</fullName>
    </submittedName>
</protein>
<dbReference type="Proteomes" id="UP001302274">
    <property type="component" value="Unassembled WGS sequence"/>
</dbReference>
<reference evidence="1 2" key="1">
    <citation type="submission" date="2023-11" db="EMBL/GenBank/DDBJ databases">
        <title>A Novel Polar Bacteriovorax (B. antarcticus) Isolated from the Biocrust in Antarctica.</title>
        <authorList>
            <person name="Mun W."/>
            <person name="Choi S.Y."/>
            <person name="Mitchell R.J."/>
        </authorList>
    </citation>
    <scope>NUCLEOTIDE SEQUENCE [LARGE SCALE GENOMIC DNA]</scope>
    <source>
        <strain evidence="1 2">PP10</strain>
    </source>
</reference>
<gene>
    <name evidence="1" type="ORF">SHI21_00675</name>
</gene>
<comment type="caution">
    <text evidence="1">The sequence shown here is derived from an EMBL/GenBank/DDBJ whole genome shotgun (WGS) entry which is preliminary data.</text>
</comment>
<name>A0ABU5VNS4_9BACT</name>
<evidence type="ECO:0000313" key="2">
    <source>
        <dbReference type="Proteomes" id="UP001302274"/>
    </source>
</evidence>
<organism evidence="1 2">
    <name type="scientific">Bacteriovorax antarcticus</name>
    <dbReference type="NCBI Taxonomy" id="3088717"/>
    <lineage>
        <taxon>Bacteria</taxon>
        <taxon>Pseudomonadati</taxon>
        <taxon>Bdellovibrionota</taxon>
        <taxon>Bacteriovoracia</taxon>
        <taxon>Bacteriovoracales</taxon>
        <taxon>Bacteriovoracaceae</taxon>
        <taxon>Bacteriovorax</taxon>
    </lineage>
</organism>
<sequence length="47" mass="5487">MNIFQDDINKEFDRIKNTLTNGQPLTLEDLKIILLAELNEEDSHESK</sequence>
<evidence type="ECO:0000313" key="1">
    <source>
        <dbReference type="EMBL" id="MEA9354697.1"/>
    </source>
</evidence>
<dbReference type="RefSeq" id="WP_323574170.1">
    <property type="nucleotide sequence ID" value="NZ_JAYGJQ010000001.1"/>
</dbReference>
<accession>A0ABU5VNS4</accession>